<evidence type="ECO:0000313" key="13">
    <source>
        <dbReference type="Proteomes" id="UP000738349"/>
    </source>
</evidence>
<evidence type="ECO:0000256" key="2">
    <source>
        <dbReference type="ARBA" id="ARBA00008661"/>
    </source>
</evidence>
<comment type="caution">
    <text evidence="12">The sequence shown here is derived from an EMBL/GenBank/DDBJ whole genome shotgun (WGS) entry which is preliminary data.</text>
</comment>
<dbReference type="OrthoDB" id="2139606at2759"/>
<evidence type="ECO:0000256" key="9">
    <source>
        <dbReference type="ARBA" id="ARBA00023136"/>
    </source>
</evidence>
<feature type="transmembrane region" description="Helical" evidence="10">
    <location>
        <begin position="27"/>
        <end position="46"/>
    </location>
</feature>
<evidence type="ECO:0000313" key="12">
    <source>
        <dbReference type="EMBL" id="KAH7175454.1"/>
    </source>
</evidence>
<keyword evidence="7 10" id="KW-1133">Transmembrane helix</keyword>
<dbReference type="EMBL" id="JAGMUV010000001">
    <property type="protein sequence ID" value="KAH7175454.1"/>
    <property type="molecule type" value="Genomic_DNA"/>
</dbReference>
<comment type="subcellular location">
    <subcellularLocation>
        <location evidence="1 10">Golgi apparatus membrane</location>
        <topology evidence="1 10">Single-pass type II membrane protein</topology>
    </subcellularLocation>
</comment>
<evidence type="ECO:0000256" key="11">
    <source>
        <dbReference type="SAM" id="MobiDB-lite"/>
    </source>
</evidence>
<keyword evidence="6 10" id="KW-0735">Signal-anchor</keyword>
<keyword evidence="8 10" id="KW-0333">Golgi apparatus</keyword>
<evidence type="ECO:0000256" key="10">
    <source>
        <dbReference type="RuleBase" id="RU363063"/>
    </source>
</evidence>
<evidence type="ECO:0000256" key="4">
    <source>
        <dbReference type="ARBA" id="ARBA00022679"/>
    </source>
</evidence>
<keyword evidence="4" id="KW-0808">Transferase</keyword>
<comment type="similarity">
    <text evidence="2 10">Belongs to the glycosyltransferase 31 family.</text>
</comment>
<evidence type="ECO:0000256" key="5">
    <source>
        <dbReference type="ARBA" id="ARBA00022692"/>
    </source>
</evidence>
<evidence type="ECO:0000256" key="7">
    <source>
        <dbReference type="ARBA" id="ARBA00022989"/>
    </source>
</evidence>
<reference evidence="12" key="1">
    <citation type="journal article" date="2021" name="Nat. Commun.">
        <title>Genetic determinants of endophytism in the Arabidopsis root mycobiome.</title>
        <authorList>
            <person name="Mesny F."/>
            <person name="Miyauchi S."/>
            <person name="Thiergart T."/>
            <person name="Pickel B."/>
            <person name="Atanasova L."/>
            <person name="Karlsson M."/>
            <person name="Huettel B."/>
            <person name="Barry K.W."/>
            <person name="Haridas S."/>
            <person name="Chen C."/>
            <person name="Bauer D."/>
            <person name="Andreopoulos W."/>
            <person name="Pangilinan J."/>
            <person name="LaButti K."/>
            <person name="Riley R."/>
            <person name="Lipzen A."/>
            <person name="Clum A."/>
            <person name="Drula E."/>
            <person name="Henrissat B."/>
            <person name="Kohler A."/>
            <person name="Grigoriev I.V."/>
            <person name="Martin F.M."/>
            <person name="Hacquard S."/>
        </authorList>
    </citation>
    <scope>NUCLEOTIDE SEQUENCE</scope>
    <source>
        <strain evidence="12">MPI-CAGE-AT-0147</strain>
    </source>
</reference>
<keyword evidence="13" id="KW-1185">Reference proteome</keyword>
<sequence>MFSSRASKLPSPVTGPSSSSLCIPKRCIRIVAVSLISTFLLVTFFIKKHNTHHAPFEAPNSGLVLHGKIVDDAPTTQYPLDPFPESPMLFPPSDQYLNNQSNPWLAAVICAASDVEHRMMIRSTWMKLYKDVPFDGRFVVSSPGPQWTEVVATENRTFGDLIVLDHLREDDVTANTIKTLEFYKWLVHQGKKYEFVSKMDTDLWLNARGFWDKFLIPRLSNETGSYTATVERTVIGELYYSRSWDLVFPHGAMYTVTWDMVEMLASLQSKYCVVTGEDMAVATLMLKGRKQANFVNFRGTQKFDYDDMDSRGDGSAWARDTTHPNATRHAMIGGDAIAVHQLKRKEDWFKVAECFDEQGVKEMPPLNGPPRTPAWSLRWSDFLDSMGLSNRYTSRFGRIPDFLWSFDDGDGSWICDGIWSLGATRTGFIDEA</sequence>
<name>A0A9P9JMR7_9HYPO</name>
<dbReference type="InterPro" id="IPR002659">
    <property type="entry name" value="Glyco_trans_31"/>
</dbReference>
<evidence type="ECO:0000256" key="6">
    <source>
        <dbReference type="ARBA" id="ARBA00022968"/>
    </source>
</evidence>
<dbReference type="GO" id="GO:0016758">
    <property type="term" value="F:hexosyltransferase activity"/>
    <property type="evidence" value="ECO:0007669"/>
    <property type="project" value="InterPro"/>
</dbReference>
<dbReference type="PANTHER" id="PTHR11214">
    <property type="entry name" value="BETA-1,3-N-ACETYLGLUCOSAMINYLTRANSFERASE"/>
    <property type="match status" value="1"/>
</dbReference>
<dbReference type="Pfam" id="PF01762">
    <property type="entry name" value="Galactosyl_T"/>
    <property type="match status" value="1"/>
</dbReference>
<evidence type="ECO:0000256" key="1">
    <source>
        <dbReference type="ARBA" id="ARBA00004323"/>
    </source>
</evidence>
<evidence type="ECO:0000256" key="8">
    <source>
        <dbReference type="ARBA" id="ARBA00023034"/>
    </source>
</evidence>
<keyword evidence="3 10" id="KW-0328">Glycosyltransferase</keyword>
<organism evidence="12 13">
    <name type="scientific">Dactylonectria macrodidyma</name>
    <dbReference type="NCBI Taxonomy" id="307937"/>
    <lineage>
        <taxon>Eukaryota</taxon>
        <taxon>Fungi</taxon>
        <taxon>Dikarya</taxon>
        <taxon>Ascomycota</taxon>
        <taxon>Pezizomycotina</taxon>
        <taxon>Sordariomycetes</taxon>
        <taxon>Hypocreomycetidae</taxon>
        <taxon>Hypocreales</taxon>
        <taxon>Nectriaceae</taxon>
        <taxon>Dactylonectria</taxon>
    </lineage>
</organism>
<keyword evidence="9 10" id="KW-0472">Membrane</keyword>
<protein>
    <recommendedName>
        <fullName evidence="10">Hexosyltransferase</fullName>
        <ecNumber evidence="10">2.4.1.-</ecNumber>
    </recommendedName>
</protein>
<gene>
    <name evidence="12" type="ORF">EDB81DRAFT_750988</name>
</gene>
<evidence type="ECO:0000256" key="3">
    <source>
        <dbReference type="ARBA" id="ARBA00022676"/>
    </source>
</evidence>
<feature type="region of interest" description="Disordered" evidence="11">
    <location>
        <begin position="1"/>
        <end position="20"/>
    </location>
</feature>
<dbReference type="Proteomes" id="UP000738349">
    <property type="component" value="Unassembled WGS sequence"/>
</dbReference>
<dbReference type="AlphaFoldDB" id="A0A9P9JMR7"/>
<dbReference type="EC" id="2.4.1.-" evidence="10"/>
<proteinExistence type="inferred from homology"/>
<keyword evidence="5 10" id="KW-0812">Transmembrane</keyword>
<dbReference type="GO" id="GO:0000139">
    <property type="term" value="C:Golgi membrane"/>
    <property type="evidence" value="ECO:0007669"/>
    <property type="project" value="UniProtKB-SubCell"/>
</dbReference>
<accession>A0A9P9JMR7</accession>